<dbReference type="RefSeq" id="WP_034749514.1">
    <property type="nucleotide sequence ID" value="NZ_BAUT01000064.1"/>
</dbReference>
<organism evidence="1 2">
    <name type="scientific">Halalkalibacter wakoensis JCM 9140</name>
    <dbReference type="NCBI Taxonomy" id="1236970"/>
    <lineage>
        <taxon>Bacteria</taxon>
        <taxon>Bacillati</taxon>
        <taxon>Bacillota</taxon>
        <taxon>Bacilli</taxon>
        <taxon>Bacillales</taxon>
        <taxon>Bacillaceae</taxon>
        <taxon>Halalkalibacter</taxon>
    </lineage>
</organism>
<name>W4Q6Z8_9BACI</name>
<reference evidence="1" key="1">
    <citation type="journal article" date="2014" name="Genome Announc.">
        <title>Draft Genome Sequences of Three Alkaliphilic Bacillus Strains, Bacillus wakoensis JCM 9140T, Bacillus akibai JCM 9157T, and Bacillus hemicellulosilyticus JCM 9152T.</title>
        <authorList>
            <person name="Yuki M."/>
            <person name="Oshima K."/>
            <person name="Suda W."/>
            <person name="Oshida Y."/>
            <person name="Kitamura K."/>
            <person name="Iida T."/>
            <person name="Hattori M."/>
            <person name="Ohkuma M."/>
        </authorList>
    </citation>
    <scope>NUCLEOTIDE SEQUENCE [LARGE SCALE GENOMIC DNA]</scope>
    <source>
        <strain evidence="1">JCM 9140</strain>
    </source>
</reference>
<evidence type="ECO:0000313" key="2">
    <source>
        <dbReference type="Proteomes" id="UP000018890"/>
    </source>
</evidence>
<dbReference type="EMBL" id="BAUT01000064">
    <property type="protein sequence ID" value="GAE27782.1"/>
    <property type="molecule type" value="Genomic_DNA"/>
</dbReference>
<dbReference type="AlphaFoldDB" id="W4Q6Z8"/>
<keyword evidence="2" id="KW-1185">Reference proteome</keyword>
<dbReference type="OrthoDB" id="2186822at2"/>
<accession>W4Q6Z8</accession>
<dbReference type="STRING" id="1236970.JCM9140_3941"/>
<comment type="caution">
    <text evidence="1">The sequence shown here is derived from an EMBL/GenBank/DDBJ whole genome shotgun (WGS) entry which is preliminary data.</text>
</comment>
<gene>
    <name evidence="1" type="ORF">JCM9140_3941</name>
</gene>
<sequence>MSEFTSLNVLDTSSSFDKEYSAFNEWDKVPPTVPMLEINSFSHYNDIFQSQDPLKQAYKFQFEPMKINQSNVHFVNLTMLMLFSPRWNLR</sequence>
<proteinExistence type="predicted"/>
<evidence type="ECO:0000313" key="1">
    <source>
        <dbReference type="EMBL" id="GAE27782.1"/>
    </source>
</evidence>
<dbReference type="Proteomes" id="UP000018890">
    <property type="component" value="Unassembled WGS sequence"/>
</dbReference>
<protein>
    <submittedName>
        <fullName evidence="1">Uncharacterized protein</fullName>
    </submittedName>
</protein>